<dbReference type="InterPro" id="IPR033121">
    <property type="entry name" value="PEPTIDASE_A1"/>
</dbReference>
<feature type="signal peptide" evidence="6">
    <location>
        <begin position="1"/>
        <end position="16"/>
    </location>
</feature>
<dbReference type="Gene3D" id="6.10.140.60">
    <property type="match status" value="1"/>
</dbReference>
<keyword evidence="5" id="KW-0064">Aspartyl protease</keyword>
<dbReference type="Pfam" id="PF07966">
    <property type="entry name" value="A1_Propeptide"/>
    <property type="match status" value="1"/>
</dbReference>
<dbReference type="GO" id="GO:0004190">
    <property type="term" value="F:aspartic-type endopeptidase activity"/>
    <property type="evidence" value="ECO:0007669"/>
    <property type="project" value="UniProtKB-KW"/>
</dbReference>
<dbReference type="SUPFAM" id="SSF50630">
    <property type="entry name" value="Acid proteases"/>
    <property type="match status" value="1"/>
</dbReference>
<dbReference type="InterPro" id="IPR012848">
    <property type="entry name" value="Aspartic_peptidase_N"/>
</dbReference>
<feature type="domain" description="Peptidase A1" evidence="7">
    <location>
        <begin position="79"/>
        <end position="394"/>
    </location>
</feature>
<dbReference type="PROSITE" id="PS51767">
    <property type="entry name" value="PEPTIDASE_A1"/>
    <property type="match status" value="1"/>
</dbReference>
<sequence>MKWLIVVLACAALSEGLNRVPLKRFKSMREELREKGIHLPYSDPALKYLPYHTSTFASSGSALINNYADRTASPPQSSYFGAISIGTPPKSFQVLFDTGSSNLWVDSSYCSTQACTSHTQYNPQRSSTYSSNGQTIYLPYGFGSLYAVLGYDTVVVAGITVPRQVFGLSTREPKQTFLSAKFDGILGLAYPSISSGQATPVMDNMMQDNLLQANLFAFYLSRNEEQGSELSFGEVDQSKYQGQIYWTPVTAETYWQIGIDGFQVNNKETGWCSQGCQAIVDTGTPSLTCPHQFLGYLMRGIGAQQNQYGEYMVDCSETQNLPTISLTISGVDFALPPSAYISVYYQNGYQFCTVNIYPTYLPPQNRQPLWILGDVFLREYYSVYDRSNNRVGFATAV</sequence>
<dbReference type="AlphaFoldDB" id="A0A9Q1G1V9"/>
<evidence type="ECO:0000256" key="6">
    <source>
        <dbReference type="SAM" id="SignalP"/>
    </source>
</evidence>
<dbReference type="OrthoDB" id="771136at2759"/>
<evidence type="ECO:0000256" key="1">
    <source>
        <dbReference type="ARBA" id="ARBA00007447"/>
    </source>
</evidence>
<organism evidence="8 9">
    <name type="scientific">Synaphobranchus kaupii</name>
    <name type="common">Kaup's arrowtooth eel</name>
    <dbReference type="NCBI Taxonomy" id="118154"/>
    <lineage>
        <taxon>Eukaryota</taxon>
        <taxon>Metazoa</taxon>
        <taxon>Chordata</taxon>
        <taxon>Craniata</taxon>
        <taxon>Vertebrata</taxon>
        <taxon>Euteleostomi</taxon>
        <taxon>Actinopterygii</taxon>
        <taxon>Neopterygii</taxon>
        <taxon>Teleostei</taxon>
        <taxon>Anguilliformes</taxon>
        <taxon>Synaphobranchidae</taxon>
        <taxon>Synaphobranchus</taxon>
    </lineage>
</organism>
<dbReference type="PANTHER" id="PTHR47966:SF66">
    <property type="entry name" value="PEPSINOGEN C"/>
    <property type="match status" value="1"/>
</dbReference>
<dbReference type="InterPro" id="IPR021109">
    <property type="entry name" value="Peptidase_aspartic_dom_sf"/>
</dbReference>
<evidence type="ECO:0000256" key="2">
    <source>
        <dbReference type="ARBA" id="ARBA00023157"/>
    </source>
</evidence>
<reference evidence="8" key="1">
    <citation type="journal article" date="2023" name="Science">
        <title>Genome structures resolve the early diversification of teleost fishes.</title>
        <authorList>
            <person name="Parey E."/>
            <person name="Louis A."/>
            <person name="Montfort J."/>
            <person name="Bouchez O."/>
            <person name="Roques C."/>
            <person name="Iampietro C."/>
            <person name="Lluch J."/>
            <person name="Castinel A."/>
            <person name="Donnadieu C."/>
            <person name="Desvignes T."/>
            <person name="Floi Bucao C."/>
            <person name="Jouanno E."/>
            <person name="Wen M."/>
            <person name="Mejri S."/>
            <person name="Dirks R."/>
            <person name="Jansen H."/>
            <person name="Henkel C."/>
            <person name="Chen W.J."/>
            <person name="Zahm M."/>
            <person name="Cabau C."/>
            <person name="Klopp C."/>
            <person name="Thompson A.W."/>
            <person name="Robinson-Rechavi M."/>
            <person name="Braasch I."/>
            <person name="Lecointre G."/>
            <person name="Bobe J."/>
            <person name="Postlethwait J.H."/>
            <person name="Berthelot C."/>
            <person name="Roest Crollius H."/>
            <person name="Guiguen Y."/>
        </authorList>
    </citation>
    <scope>NUCLEOTIDE SEQUENCE</scope>
    <source>
        <strain evidence="8">WJC10195</strain>
    </source>
</reference>
<gene>
    <name evidence="8" type="ORF">SKAU_G00045230</name>
</gene>
<evidence type="ECO:0000256" key="5">
    <source>
        <dbReference type="RuleBase" id="RU000454"/>
    </source>
</evidence>
<proteinExistence type="inferred from homology"/>
<keyword evidence="9" id="KW-1185">Reference proteome</keyword>
<keyword evidence="2 4" id="KW-1015">Disulfide bond</keyword>
<evidence type="ECO:0000313" key="9">
    <source>
        <dbReference type="Proteomes" id="UP001152622"/>
    </source>
</evidence>
<accession>A0A9Q1G1V9</accession>
<protein>
    <recommendedName>
        <fullName evidence="7">Peptidase A1 domain-containing protein</fullName>
    </recommendedName>
</protein>
<dbReference type="InterPro" id="IPR001461">
    <property type="entry name" value="Aspartic_peptidase_A1"/>
</dbReference>
<feature type="active site" evidence="3">
    <location>
        <position position="97"/>
    </location>
</feature>
<comment type="caution">
    <text evidence="8">The sequence shown here is derived from an EMBL/GenBank/DDBJ whole genome shotgun (WGS) entry which is preliminary data.</text>
</comment>
<keyword evidence="6" id="KW-0732">Signal</keyword>
<dbReference type="PROSITE" id="PS00141">
    <property type="entry name" value="ASP_PROTEASE"/>
    <property type="match status" value="1"/>
</dbReference>
<evidence type="ECO:0000259" key="7">
    <source>
        <dbReference type="PROSITE" id="PS51767"/>
    </source>
</evidence>
<evidence type="ECO:0000256" key="3">
    <source>
        <dbReference type="PIRSR" id="PIRSR601461-1"/>
    </source>
</evidence>
<dbReference type="Proteomes" id="UP001152622">
    <property type="component" value="Chromosome 2"/>
</dbReference>
<evidence type="ECO:0000256" key="4">
    <source>
        <dbReference type="PIRSR" id="PIRSR601461-2"/>
    </source>
</evidence>
<dbReference type="Pfam" id="PF00026">
    <property type="entry name" value="Asp"/>
    <property type="match status" value="1"/>
</dbReference>
<dbReference type="EMBL" id="JAINUF010000002">
    <property type="protein sequence ID" value="KAJ8373943.1"/>
    <property type="molecule type" value="Genomic_DNA"/>
</dbReference>
<comment type="similarity">
    <text evidence="1 5">Belongs to the peptidase A1 family.</text>
</comment>
<keyword evidence="5" id="KW-0645">Protease</keyword>
<name>A0A9Q1G1V9_SYNKA</name>
<keyword evidence="5" id="KW-0378">Hydrolase</keyword>
<dbReference type="PRINTS" id="PR00792">
    <property type="entry name" value="PEPSIN"/>
</dbReference>
<feature type="disulfide bond" evidence="4">
    <location>
        <begin position="110"/>
        <end position="115"/>
    </location>
</feature>
<dbReference type="FunFam" id="2.40.70.10:FF:000006">
    <property type="entry name" value="Cathepsin E"/>
    <property type="match status" value="1"/>
</dbReference>
<feature type="active site" evidence="3">
    <location>
        <position position="281"/>
    </location>
</feature>
<dbReference type="FunFam" id="2.40.70.10:FF:000004">
    <property type="entry name" value="Pepsin A"/>
    <property type="match status" value="1"/>
</dbReference>
<dbReference type="InterPro" id="IPR001969">
    <property type="entry name" value="Aspartic_peptidase_AS"/>
</dbReference>
<dbReference type="PANTHER" id="PTHR47966">
    <property type="entry name" value="BETA-SITE APP-CLEAVING ENZYME, ISOFORM A-RELATED"/>
    <property type="match status" value="1"/>
</dbReference>
<evidence type="ECO:0000313" key="8">
    <source>
        <dbReference type="EMBL" id="KAJ8373943.1"/>
    </source>
</evidence>
<dbReference type="Gene3D" id="2.40.70.10">
    <property type="entry name" value="Acid Proteases"/>
    <property type="match status" value="2"/>
</dbReference>
<dbReference type="GO" id="GO:0006508">
    <property type="term" value="P:proteolysis"/>
    <property type="evidence" value="ECO:0007669"/>
    <property type="project" value="UniProtKB-KW"/>
</dbReference>
<feature type="chain" id="PRO_5040468241" description="Peptidase A1 domain-containing protein" evidence="6">
    <location>
        <begin position="17"/>
        <end position="397"/>
    </location>
</feature>